<reference evidence="1" key="1">
    <citation type="submission" date="2021-02" db="EMBL/GenBank/DDBJ databases">
        <title>Natrosporangium hydrolyticum gen. nov., sp. nov, a haloalkaliphilic actinobacterium from a soda solonchak soil.</title>
        <authorList>
            <person name="Sorokin D.Y."/>
            <person name="Khijniak T.V."/>
            <person name="Zakharycheva A.P."/>
            <person name="Boueva O.V."/>
            <person name="Ariskina E.V."/>
            <person name="Hahnke R.L."/>
            <person name="Bunk B."/>
            <person name="Sproer C."/>
            <person name="Schumann P."/>
            <person name="Evtushenko L.I."/>
            <person name="Kublanov I.V."/>
        </authorList>
    </citation>
    <scope>NUCLEOTIDE SEQUENCE</scope>
    <source>
        <strain evidence="1">DSM 106523</strain>
    </source>
</reference>
<dbReference type="RefSeq" id="WP_239677774.1">
    <property type="nucleotide sequence ID" value="NZ_CP070499.1"/>
</dbReference>
<dbReference type="AlphaFoldDB" id="A0A895YHT3"/>
<dbReference type="KEGG" id="nhy:JQS43_04385"/>
<keyword evidence="2" id="KW-1185">Reference proteome</keyword>
<sequence>MSRALTRVTTPASAGLLAVALVGCQPTPEPPPTPAPLPPPEERLDFHWREDTVVSAAARPAVALLQDWMYAYYLWNTEPAVIPNLIYDRSAAEVSESIERASAGPKPMAGSVRIHLVEIVLLEEGGEQLTVAVGLCEDRLDFHMIDQHGEPIDHERHITTSRAVLAQAPDGQWVVAERSFHDAQDLRSTCEAYATEPARTPPTGTPGR</sequence>
<dbReference type="Proteomes" id="UP000662857">
    <property type="component" value="Chromosome"/>
</dbReference>
<dbReference type="PROSITE" id="PS51257">
    <property type="entry name" value="PROKAR_LIPOPROTEIN"/>
    <property type="match status" value="1"/>
</dbReference>
<evidence type="ECO:0008006" key="3">
    <source>
        <dbReference type="Google" id="ProtNLM"/>
    </source>
</evidence>
<name>A0A895YHT3_9ACTN</name>
<accession>A0A895YHT3</accession>
<protein>
    <recommendedName>
        <fullName evidence="3">Lipoprotein</fullName>
    </recommendedName>
</protein>
<gene>
    <name evidence="1" type="ORF">JQS43_04385</name>
</gene>
<evidence type="ECO:0000313" key="1">
    <source>
        <dbReference type="EMBL" id="QSB15595.1"/>
    </source>
</evidence>
<proteinExistence type="predicted"/>
<organism evidence="1 2">
    <name type="scientific">Natronosporangium hydrolyticum</name>
    <dbReference type="NCBI Taxonomy" id="2811111"/>
    <lineage>
        <taxon>Bacteria</taxon>
        <taxon>Bacillati</taxon>
        <taxon>Actinomycetota</taxon>
        <taxon>Actinomycetes</taxon>
        <taxon>Micromonosporales</taxon>
        <taxon>Micromonosporaceae</taxon>
        <taxon>Natronosporangium</taxon>
    </lineage>
</organism>
<evidence type="ECO:0000313" key="2">
    <source>
        <dbReference type="Proteomes" id="UP000662857"/>
    </source>
</evidence>
<dbReference type="EMBL" id="CP070499">
    <property type="protein sequence ID" value="QSB15595.1"/>
    <property type="molecule type" value="Genomic_DNA"/>
</dbReference>